<evidence type="ECO:0000313" key="2">
    <source>
        <dbReference type="Proteomes" id="UP000470409"/>
    </source>
</evidence>
<dbReference type="NCBIfam" id="NF033524">
    <property type="entry name" value="lasso_PadeA_fam"/>
    <property type="match status" value="1"/>
</dbReference>
<sequence length="43" mass="4864">MKKEWEKPILEVLDVKMTMLGKEGDYTDAAFPSDTPKGDITFS</sequence>
<accession>A0A7V7S4Y8</accession>
<organism evidence="1 2">
    <name type="scientific">Bacillus luti</name>
    <dbReference type="NCBI Taxonomy" id="2026191"/>
    <lineage>
        <taxon>Bacteria</taxon>
        <taxon>Bacillati</taxon>
        <taxon>Bacillota</taxon>
        <taxon>Bacilli</taxon>
        <taxon>Bacillales</taxon>
        <taxon>Bacillaceae</taxon>
        <taxon>Bacillus</taxon>
        <taxon>Bacillus cereus group</taxon>
    </lineage>
</organism>
<dbReference type="AlphaFoldDB" id="A0A7V7S4Y8"/>
<comment type="caution">
    <text evidence="1">The sequence shown here is derived from an EMBL/GenBank/DDBJ whole genome shotgun (WGS) entry which is preliminary data.</text>
</comment>
<proteinExistence type="predicted"/>
<dbReference type="InterPro" id="IPR049825">
    <property type="entry name" value="Lasso_PadeA-like"/>
</dbReference>
<protein>
    <submittedName>
        <fullName evidence="1">Paeninodin family lasso peptide</fullName>
    </submittedName>
</protein>
<gene>
    <name evidence="1" type="ORF">F8163_29105</name>
</gene>
<dbReference type="RefSeq" id="WP_151628411.1">
    <property type="nucleotide sequence ID" value="NZ_WBPG01000033.1"/>
</dbReference>
<reference evidence="1 2" key="1">
    <citation type="submission" date="2019-10" db="EMBL/GenBank/DDBJ databases">
        <title>Bacillus from the desert of Cuatro Cinegas, Coahuila.</title>
        <authorList>
            <person name="Olmedo-Alvarez G."/>
            <person name="Saldana S."/>
            <person name="Barcelo D."/>
        </authorList>
    </citation>
    <scope>NUCLEOTIDE SEQUENCE [LARGE SCALE GENOMIC DNA]</scope>
    <source>
        <strain evidence="1 2">CH155b_5T</strain>
    </source>
</reference>
<dbReference type="Proteomes" id="UP000470409">
    <property type="component" value="Unassembled WGS sequence"/>
</dbReference>
<evidence type="ECO:0000313" key="1">
    <source>
        <dbReference type="EMBL" id="KAB2439560.1"/>
    </source>
</evidence>
<dbReference type="EMBL" id="WBPG01000033">
    <property type="protein sequence ID" value="KAB2439560.1"/>
    <property type="molecule type" value="Genomic_DNA"/>
</dbReference>
<name>A0A7V7S4Y8_9BACI</name>